<feature type="compositionally biased region" description="Polar residues" evidence="1">
    <location>
        <begin position="105"/>
        <end position="115"/>
    </location>
</feature>
<protein>
    <submittedName>
        <fullName evidence="2">Uncharacterized protein</fullName>
    </submittedName>
</protein>
<evidence type="ECO:0000313" key="3">
    <source>
        <dbReference type="Proteomes" id="UP001240678"/>
    </source>
</evidence>
<feature type="non-terminal residue" evidence="2">
    <location>
        <position position="1"/>
    </location>
</feature>
<organism evidence="2 3">
    <name type="scientific">Colletotrichum costaricense</name>
    <dbReference type="NCBI Taxonomy" id="1209916"/>
    <lineage>
        <taxon>Eukaryota</taxon>
        <taxon>Fungi</taxon>
        <taxon>Dikarya</taxon>
        <taxon>Ascomycota</taxon>
        <taxon>Pezizomycotina</taxon>
        <taxon>Sordariomycetes</taxon>
        <taxon>Hypocreomycetidae</taxon>
        <taxon>Glomerellales</taxon>
        <taxon>Glomerellaceae</taxon>
        <taxon>Colletotrichum</taxon>
        <taxon>Colletotrichum acutatum species complex</taxon>
    </lineage>
</organism>
<evidence type="ECO:0000256" key="1">
    <source>
        <dbReference type="SAM" id="MobiDB-lite"/>
    </source>
</evidence>
<dbReference type="GeneID" id="85342720"/>
<sequence>RKPAASEPPRRARVSSKASNESPRSRDVVNPWSNHEQIPDPSKLHHLLSIHPFIHHPRPPRPPPPPLPCRPASISIIKNLFSSLPLTSLRSPPSGPSSSPHSLFQGHSTHPPSSSLPFVTHRVVAQVFLLHLKGTETGARHFIFYLGCRFSLGSKGGPRPSAPLHQARLFVRFSGPSKFTPLLRPAYQSFASDLHHPILSTKAGALNLRDANR</sequence>
<dbReference type="Proteomes" id="UP001240678">
    <property type="component" value="Unassembled WGS sequence"/>
</dbReference>
<feature type="region of interest" description="Disordered" evidence="1">
    <location>
        <begin position="88"/>
        <end position="115"/>
    </location>
</feature>
<dbReference type="RefSeq" id="XP_060309905.1">
    <property type="nucleotide sequence ID" value="XM_060459173.1"/>
</dbReference>
<reference evidence="2 3" key="1">
    <citation type="submission" date="2016-10" db="EMBL/GenBank/DDBJ databases">
        <title>The genome sequence of Colletotrichum fioriniae PJ7.</title>
        <authorList>
            <person name="Baroncelli R."/>
        </authorList>
    </citation>
    <scope>NUCLEOTIDE SEQUENCE [LARGE SCALE GENOMIC DNA]</scope>
    <source>
        <strain evidence="2 3">IMI 309622</strain>
    </source>
</reference>
<feature type="compositionally biased region" description="Low complexity" evidence="1">
    <location>
        <begin position="88"/>
        <end position="103"/>
    </location>
</feature>
<gene>
    <name evidence="2" type="ORF">CCOS01_11020</name>
</gene>
<keyword evidence="3" id="KW-1185">Reference proteome</keyword>
<dbReference type="AlphaFoldDB" id="A0AAJ0DXC9"/>
<accession>A0AAJ0DXC9</accession>
<evidence type="ECO:0000313" key="2">
    <source>
        <dbReference type="EMBL" id="KAK1519369.1"/>
    </source>
</evidence>
<dbReference type="EMBL" id="MOOE01000012">
    <property type="protein sequence ID" value="KAK1519369.1"/>
    <property type="molecule type" value="Genomic_DNA"/>
</dbReference>
<proteinExistence type="predicted"/>
<comment type="caution">
    <text evidence="2">The sequence shown here is derived from an EMBL/GenBank/DDBJ whole genome shotgun (WGS) entry which is preliminary data.</text>
</comment>
<name>A0AAJ0DXC9_9PEZI</name>
<feature type="region of interest" description="Disordered" evidence="1">
    <location>
        <begin position="1"/>
        <end position="40"/>
    </location>
</feature>